<keyword evidence="2" id="KW-0812">Transmembrane</keyword>
<evidence type="ECO:0000313" key="5">
    <source>
        <dbReference type="Proteomes" id="UP001142489"/>
    </source>
</evidence>
<reference evidence="4" key="1">
    <citation type="journal article" date="2023" name="DNA Res.">
        <title>Chromosome-level genome assembly of Phrynocephalus forsythii using third-generation DNA sequencing and Hi-C analysis.</title>
        <authorList>
            <person name="Qi Y."/>
            <person name="Zhao W."/>
            <person name="Zhao Y."/>
            <person name="Niu C."/>
            <person name="Cao S."/>
            <person name="Zhang Y."/>
        </authorList>
    </citation>
    <scope>NUCLEOTIDE SEQUENCE</scope>
    <source>
        <tissue evidence="4">Muscle</tissue>
    </source>
</reference>
<evidence type="ECO:0000256" key="1">
    <source>
        <dbReference type="SAM" id="MobiDB-lite"/>
    </source>
</evidence>
<keyword evidence="3" id="KW-0732">Signal</keyword>
<protein>
    <recommendedName>
        <fullName evidence="6">Trans-Golgi network integral membrane protein 2</fullName>
    </recommendedName>
</protein>
<evidence type="ECO:0000256" key="3">
    <source>
        <dbReference type="SAM" id="SignalP"/>
    </source>
</evidence>
<evidence type="ECO:0000313" key="4">
    <source>
        <dbReference type="EMBL" id="KAJ7305095.1"/>
    </source>
</evidence>
<feature type="compositionally biased region" description="Polar residues" evidence="1">
    <location>
        <begin position="67"/>
        <end position="93"/>
    </location>
</feature>
<dbReference type="PANTHER" id="PTHR16502:SF0">
    <property type="entry name" value="KERATINOCYTE-ASSOCIATED TRANSMEMBRANE PROTEIN 2"/>
    <property type="match status" value="1"/>
</dbReference>
<dbReference type="Pfam" id="PF17818">
    <property type="entry name" value="KCT2"/>
    <property type="match status" value="1"/>
</dbReference>
<dbReference type="OrthoDB" id="5846619at2759"/>
<evidence type="ECO:0008006" key="6">
    <source>
        <dbReference type="Google" id="ProtNLM"/>
    </source>
</evidence>
<dbReference type="EMBL" id="JAPFRF010000022">
    <property type="protein sequence ID" value="KAJ7305095.1"/>
    <property type="molecule type" value="Genomic_DNA"/>
</dbReference>
<accession>A0A9Q0X7N6</accession>
<keyword evidence="5" id="KW-1185">Reference proteome</keyword>
<keyword evidence="2" id="KW-0472">Membrane</keyword>
<dbReference type="InterPro" id="IPR037645">
    <property type="entry name" value="KCT2"/>
</dbReference>
<dbReference type="Proteomes" id="UP001142489">
    <property type="component" value="Unassembled WGS sequence"/>
</dbReference>
<organism evidence="4 5">
    <name type="scientific">Phrynocephalus forsythii</name>
    <dbReference type="NCBI Taxonomy" id="171643"/>
    <lineage>
        <taxon>Eukaryota</taxon>
        <taxon>Metazoa</taxon>
        <taxon>Chordata</taxon>
        <taxon>Craniata</taxon>
        <taxon>Vertebrata</taxon>
        <taxon>Euteleostomi</taxon>
        <taxon>Lepidosauria</taxon>
        <taxon>Squamata</taxon>
        <taxon>Bifurcata</taxon>
        <taxon>Unidentata</taxon>
        <taxon>Episquamata</taxon>
        <taxon>Toxicofera</taxon>
        <taxon>Iguania</taxon>
        <taxon>Acrodonta</taxon>
        <taxon>Agamidae</taxon>
        <taxon>Agaminae</taxon>
        <taxon>Phrynocephalus</taxon>
    </lineage>
</organism>
<feature type="transmembrane region" description="Helical" evidence="2">
    <location>
        <begin position="246"/>
        <end position="264"/>
    </location>
</feature>
<dbReference type="AlphaFoldDB" id="A0A9Q0X7N6"/>
<feature type="compositionally biased region" description="Basic and acidic residues" evidence="1">
    <location>
        <begin position="186"/>
        <end position="217"/>
    </location>
</feature>
<feature type="region of interest" description="Disordered" evidence="1">
    <location>
        <begin position="22"/>
        <end position="236"/>
    </location>
</feature>
<feature type="compositionally biased region" description="Basic and acidic residues" evidence="1">
    <location>
        <begin position="50"/>
        <end position="66"/>
    </location>
</feature>
<proteinExistence type="predicted"/>
<evidence type="ECO:0000256" key="2">
    <source>
        <dbReference type="SAM" id="Phobius"/>
    </source>
</evidence>
<feature type="compositionally biased region" description="Polar residues" evidence="1">
    <location>
        <begin position="125"/>
        <end position="181"/>
    </location>
</feature>
<dbReference type="PANTHER" id="PTHR16502">
    <property type="entry name" value="KERATINOCYTE-ASSOCIATED TRANSMEMBRANE PROTEIN 2"/>
    <property type="match status" value="1"/>
</dbReference>
<name>A0A9Q0X7N6_9SAUR</name>
<feature type="compositionally biased region" description="Low complexity" evidence="1">
    <location>
        <begin position="94"/>
        <end position="114"/>
    </location>
</feature>
<gene>
    <name evidence="4" type="ORF">JRQ81_010929</name>
</gene>
<feature type="chain" id="PRO_5040193197" description="Trans-Golgi network integral membrane protein 2" evidence="3">
    <location>
        <begin position="25"/>
        <end position="298"/>
    </location>
</feature>
<sequence>MAVAAAAAGLGFLLVFALTSLGASAPPGRGSPGSPPPKGQGEVSSVFSASDREPKQIDKAKPDNTKSVEPPQSETPDMTTKPPTVQPAQNSLASNLNPDPLNSQNSSQNSSNPSVLKSHSPRPPQNISTKPPSLQLGSVPNSPSRDSVSHVSENSEILTTVPESSQVHATVPKPSSQQLVPESTEETDRSYLHHESFSKGDYLDDDGMTKSKGREGDAEVSQAGYDKAKNLQPAPVPKNEAENSHFFAYLVTTAIVVAVLYIAYHNKRKIIAFALEGKKSKTARRPKSSDYQRLDQKI</sequence>
<keyword evidence="2" id="KW-1133">Transmembrane helix</keyword>
<comment type="caution">
    <text evidence="4">The sequence shown here is derived from an EMBL/GenBank/DDBJ whole genome shotgun (WGS) entry which is preliminary data.</text>
</comment>
<feature type="signal peptide" evidence="3">
    <location>
        <begin position="1"/>
        <end position="24"/>
    </location>
</feature>